<dbReference type="Gramene" id="ESR48904">
    <property type="protein sequence ID" value="ESR48904"/>
    <property type="gene ID" value="CICLE_v10033454mg"/>
</dbReference>
<protein>
    <submittedName>
        <fullName evidence="2">Uncharacterized protein</fullName>
    </submittedName>
</protein>
<evidence type="ECO:0000313" key="3">
    <source>
        <dbReference type="Proteomes" id="UP000030687"/>
    </source>
</evidence>
<keyword evidence="1" id="KW-1133">Transmembrane helix</keyword>
<accession>V4V9M8</accession>
<keyword evidence="1" id="KW-0472">Membrane</keyword>
<evidence type="ECO:0000313" key="2">
    <source>
        <dbReference type="EMBL" id="ESR48904.1"/>
    </source>
</evidence>
<dbReference type="AlphaFoldDB" id="V4V9M8"/>
<organism evidence="2 3">
    <name type="scientific">Citrus clementina</name>
    <name type="common">Clementine</name>
    <name type="synonym">Citrus deliciosa x Citrus sinensis</name>
    <dbReference type="NCBI Taxonomy" id="85681"/>
    <lineage>
        <taxon>Eukaryota</taxon>
        <taxon>Viridiplantae</taxon>
        <taxon>Streptophyta</taxon>
        <taxon>Embryophyta</taxon>
        <taxon>Tracheophyta</taxon>
        <taxon>Spermatophyta</taxon>
        <taxon>Magnoliopsida</taxon>
        <taxon>eudicotyledons</taxon>
        <taxon>Gunneridae</taxon>
        <taxon>Pentapetalae</taxon>
        <taxon>rosids</taxon>
        <taxon>malvids</taxon>
        <taxon>Sapindales</taxon>
        <taxon>Rutaceae</taxon>
        <taxon>Aurantioideae</taxon>
        <taxon>Citrus</taxon>
    </lineage>
</organism>
<sequence length="86" mass="10446">MGWAHHFCHPLSFEKSHKTNLPNWKDDENFDIFIHVLRHPSYLFYYYSSMSASRLSLSVICELRVPFFFISLMLLLWRHSLFCFWG</sequence>
<name>V4V9M8_CITCL</name>
<dbReference type="KEGG" id="cic:CICLE_v10033454mg"/>
<dbReference type="EMBL" id="KI536726">
    <property type="protein sequence ID" value="ESR48904.1"/>
    <property type="molecule type" value="Genomic_DNA"/>
</dbReference>
<reference evidence="2 3" key="1">
    <citation type="submission" date="2013-10" db="EMBL/GenBank/DDBJ databases">
        <authorList>
            <consortium name="International Citrus Genome Consortium"/>
            <person name="Jenkins J."/>
            <person name="Schmutz J."/>
            <person name="Prochnik S."/>
            <person name="Rokhsar D."/>
            <person name="Gmitter F."/>
            <person name="Ollitrault P."/>
            <person name="Machado M."/>
            <person name="Talon M."/>
            <person name="Wincker P."/>
            <person name="Jaillon O."/>
            <person name="Morgante M."/>
        </authorList>
    </citation>
    <scope>NUCLEOTIDE SEQUENCE</scope>
    <source>
        <strain evidence="3">cv. Clemenules</strain>
    </source>
</reference>
<keyword evidence="1" id="KW-0812">Transmembrane</keyword>
<proteinExistence type="predicted"/>
<gene>
    <name evidence="2" type="ORF">CICLE_v10033454mg</name>
</gene>
<keyword evidence="3" id="KW-1185">Reference proteome</keyword>
<evidence type="ECO:0000256" key="1">
    <source>
        <dbReference type="SAM" id="Phobius"/>
    </source>
</evidence>
<dbReference type="InParanoid" id="V4V9M8"/>
<feature type="transmembrane region" description="Helical" evidence="1">
    <location>
        <begin position="55"/>
        <end position="77"/>
    </location>
</feature>
<dbReference type="Proteomes" id="UP000030687">
    <property type="component" value="Unassembled WGS sequence"/>
</dbReference>